<dbReference type="RefSeq" id="WP_149320493.1">
    <property type="nucleotide sequence ID" value="NZ_JARWAH010000001.1"/>
</dbReference>
<sequence>MMLYTVDNTQPGSKVLLNGREVSHVVMADTSKGKLVRCRTPLRADKWRKRVLRETLRGHVEVITFHASTSC</sequence>
<reference evidence="1 2" key="1">
    <citation type="submission" date="2019-08" db="EMBL/GenBank/DDBJ databases">
        <title>Draft Genome Sequence of Halomonas eurihalina Isolated from Preserved Hide-surface.</title>
        <authorList>
            <person name="Hussain S.A."/>
            <person name="Xu A."/>
            <person name="Sarker M."/>
            <person name="Sommers C."/>
        </authorList>
    </citation>
    <scope>NUCLEOTIDE SEQUENCE [LARGE SCALE GENOMIC DNA]</scope>
    <source>
        <strain evidence="1 2">MS1</strain>
    </source>
</reference>
<comment type="caution">
    <text evidence="1">The sequence shown here is derived from an EMBL/GenBank/DDBJ whole genome shotgun (WGS) entry which is preliminary data.</text>
</comment>
<dbReference type="AlphaFoldDB" id="A0A5D9DCL7"/>
<name>A0A5D9DCL7_HALER</name>
<proteinExistence type="predicted"/>
<evidence type="ECO:0000313" key="2">
    <source>
        <dbReference type="Proteomes" id="UP000324260"/>
    </source>
</evidence>
<gene>
    <name evidence="1" type="ORF">FZZ93_01145</name>
</gene>
<protein>
    <submittedName>
        <fullName evidence="1">Uncharacterized protein</fullName>
    </submittedName>
</protein>
<keyword evidence="2" id="KW-1185">Reference proteome</keyword>
<accession>A0A5D9DCL7</accession>
<dbReference type="EMBL" id="VTPU01000001">
    <property type="protein sequence ID" value="TZG41299.1"/>
    <property type="molecule type" value="Genomic_DNA"/>
</dbReference>
<dbReference type="Proteomes" id="UP000324260">
    <property type="component" value="Unassembled WGS sequence"/>
</dbReference>
<organism evidence="1 2">
    <name type="scientific">Halomonas eurihalina</name>
    <dbReference type="NCBI Taxonomy" id="42566"/>
    <lineage>
        <taxon>Bacteria</taxon>
        <taxon>Pseudomonadati</taxon>
        <taxon>Pseudomonadota</taxon>
        <taxon>Gammaproteobacteria</taxon>
        <taxon>Oceanospirillales</taxon>
        <taxon>Halomonadaceae</taxon>
        <taxon>Halomonas</taxon>
    </lineage>
</organism>
<evidence type="ECO:0000313" key="1">
    <source>
        <dbReference type="EMBL" id="TZG41299.1"/>
    </source>
</evidence>